<feature type="region of interest" description="Disordered" evidence="1">
    <location>
        <begin position="603"/>
        <end position="641"/>
    </location>
</feature>
<name>W7IH57_9PEZI</name>
<dbReference type="HOGENOM" id="CLU_427005_0_0_1"/>
<feature type="region of interest" description="Disordered" evidence="1">
    <location>
        <begin position="109"/>
        <end position="141"/>
    </location>
</feature>
<dbReference type="OrthoDB" id="5429306at2759"/>
<feature type="region of interest" description="Disordered" evidence="1">
    <location>
        <begin position="46"/>
        <end position="77"/>
    </location>
</feature>
<keyword evidence="3" id="KW-1185">Reference proteome</keyword>
<evidence type="ECO:0000313" key="3">
    <source>
        <dbReference type="Proteomes" id="UP000024837"/>
    </source>
</evidence>
<dbReference type="AlphaFoldDB" id="W7IH57"/>
<feature type="compositionally biased region" description="Acidic residues" evidence="1">
    <location>
        <begin position="605"/>
        <end position="625"/>
    </location>
</feature>
<reference evidence="2 3" key="1">
    <citation type="submission" date="2013-05" db="EMBL/GenBank/DDBJ databases">
        <title>Drechslerella stenobrocha genome reveals carnivorous origination and mechanical trapping mechanism of predatory fungi.</title>
        <authorList>
            <person name="Liu X."/>
            <person name="Zhang W."/>
            <person name="Liu K."/>
        </authorList>
    </citation>
    <scope>NUCLEOTIDE SEQUENCE [LARGE SCALE GENOMIC DNA]</scope>
    <source>
        <strain evidence="2 3">248</strain>
    </source>
</reference>
<gene>
    <name evidence="2" type="ORF">DRE_01792</name>
</gene>
<feature type="region of interest" description="Disordered" evidence="1">
    <location>
        <begin position="155"/>
        <end position="255"/>
    </location>
</feature>
<feature type="compositionally biased region" description="Basic residues" evidence="1">
    <location>
        <begin position="632"/>
        <end position="641"/>
    </location>
</feature>
<evidence type="ECO:0000313" key="2">
    <source>
        <dbReference type="EMBL" id="EWC48570.1"/>
    </source>
</evidence>
<dbReference type="EMBL" id="KI966372">
    <property type="protein sequence ID" value="EWC48570.1"/>
    <property type="molecule type" value="Genomic_DNA"/>
</dbReference>
<proteinExistence type="predicted"/>
<feature type="compositionally biased region" description="Acidic residues" evidence="1">
    <location>
        <begin position="234"/>
        <end position="243"/>
    </location>
</feature>
<evidence type="ECO:0008006" key="4">
    <source>
        <dbReference type="Google" id="ProtNLM"/>
    </source>
</evidence>
<feature type="compositionally biased region" description="Polar residues" evidence="1">
    <location>
        <begin position="58"/>
        <end position="67"/>
    </location>
</feature>
<protein>
    <recommendedName>
        <fullName evidence="4">DUF4211 domain-containing protein</fullName>
    </recommendedName>
</protein>
<evidence type="ECO:0000256" key="1">
    <source>
        <dbReference type="SAM" id="MobiDB-lite"/>
    </source>
</evidence>
<accession>W7IH57</accession>
<organism evidence="2 3">
    <name type="scientific">Drechslerella stenobrocha 248</name>
    <dbReference type="NCBI Taxonomy" id="1043628"/>
    <lineage>
        <taxon>Eukaryota</taxon>
        <taxon>Fungi</taxon>
        <taxon>Dikarya</taxon>
        <taxon>Ascomycota</taxon>
        <taxon>Pezizomycotina</taxon>
        <taxon>Orbiliomycetes</taxon>
        <taxon>Orbiliales</taxon>
        <taxon>Orbiliaceae</taxon>
        <taxon>Drechslerella</taxon>
    </lineage>
</organism>
<sequence length="641" mass="73126">MVGVPAHLTHHILESKRLHPIVGPATTDQQGLGQLPHVPSEFQEAIQSHPHADATASAPGSSRNQPTGGDAYLPPIYPDHLKEQISSYRPAIVAPADIRVENTPSSRFFDREPITHLGPPISLAPRRPATRGLFRPPGRKRRDAFGIDIESLFNRGEGNLDPWSDSQEKDEDSDSPPIRRRSRLSPTKPSIIAELDDELVLHARRKAQRGEDDDEDKPQKHRLPQAQRPPIYDSDSDYCEGDEPQTPPLQPVKRPKVYTPNKVLTDSAEVCKKGLGVFPEESREDAFKAMVFGIFCQILFPKNKPNHTKLRDILRGRKLIVSDVIQGIRALYGPDFQKIVDQWRSEFREEMRKTRLVIRDPTWHNLGEPVRCSCCKQRHALAGAVRFFGRPCKNHRDGDVDTMLDGSDQDVGPGFKLGKPAKYFVGEKCDQIISIHHKLKHWERLLYRWIHRNLQARGFVNESGVSIYGSGRHKVHHMYEAAIGLFQGWYQDDRTNIEAHFEVLKGYLRDAKDFHDRNYRDDQKKNPIFRVKKKVRKERANPGPERRDGALGIAVHNGTTDLVAATTDDSKTSTTVYNPPMDYMAHNSLAIEQQQFLLEQQTKDEDIEFLSTDEEEADIELESPNEQEGRRKMMSRRLNKD</sequence>
<dbReference type="Proteomes" id="UP000024837">
    <property type="component" value="Unassembled WGS sequence"/>
</dbReference>